<name>A0A0R1S9D9_9LACO</name>
<evidence type="ECO:0000313" key="2">
    <source>
        <dbReference type="EMBL" id="KRL62792.1"/>
    </source>
</evidence>
<sequence length="365" mass="40671">MKTEIDAKKVTAGIVFLLGLILTVVIYFTPSSYCNTGVIINHDLADKVTDKVTDEYKNSDVKRVQTLKIKILSGKERGKIYQIKNHYVASQIQTQKYRSGQRVLVSFNHGTIKLESPKRDWVIFLGLSIASALLILVCGKRTIWLAVSLLLNWIIFYLVIFFDVKENGTEIFTIYGAAVIIFAFCSLLLGQGFNRKMLITFLVTLLGVFVSFGICYAVMILTGENGMKYETVEYATQNPRSLFLAQALLGVLGAVMDEATDIVSSLYELCQRKPTLKAQELLLSGRSMGQEIMGPLINVLVLIFMAEALPMTILYLRDNNTLRFTFEFTLSLGMIQSLMSAIGICLTAVFASVASLTFLHSKEAK</sequence>
<gene>
    <name evidence="2" type="ORF">FC23_GL001263</name>
</gene>
<feature type="transmembrane region" description="Helical" evidence="1">
    <location>
        <begin position="296"/>
        <end position="317"/>
    </location>
</feature>
<dbReference type="PATRIC" id="fig|1122152.4.peg.1297"/>
<reference evidence="2 3" key="1">
    <citation type="journal article" date="2015" name="Genome Announc.">
        <title>Expanding the biotechnology potential of lactobacilli through comparative genomics of 213 strains and associated genera.</title>
        <authorList>
            <person name="Sun Z."/>
            <person name="Harris H.M."/>
            <person name="McCann A."/>
            <person name="Guo C."/>
            <person name="Argimon S."/>
            <person name="Zhang W."/>
            <person name="Yang X."/>
            <person name="Jeffery I.B."/>
            <person name="Cooney J.C."/>
            <person name="Kagawa T.F."/>
            <person name="Liu W."/>
            <person name="Song Y."/>
            <person name="Salvetti E."/>
            <person name="Wrobel A."/>
            <person name="Rasinkangas P."/>
            <person name="Parkhill J."/>
            <person name="Rea M.C."/>
            <person name="O'Sullivan O."/>
            <person name="Ritari J."/>
            <person name="Douillard F.P."/>
            <person name="Paul Ross R."/>
            <person name="Yang R."/>
            <person name="Briner A.E."/>
            <person name="Felis G.E."/>
            <person name="de Vos W.M."/>
            <person name="Barrangou R."/>
            <person name="Klaenhammer T.R."/>
            <person name="Caufield P.W."/>
            <person name="Cui Y."/>
            <person name="Zhang H."/>
            <person name="O'Toole P.W."/>
        </authorList>
    </citation>
    <scope>NUCLEOTIDE SEQUENCE [LARGE SCALE GENOMIC DNA]</scope>
    <source>
        <strain evidence="2 3">DSM 15354</strain>
    </source>
</reference>
<evidence type="ECO:0000313" key="3">
    <source>
        <dbReference type="Proteomes" id="UP000051931"/>
    </source>
</evidence>
<dbReference type="Proteomes" id="UP000051931">
    <property type="component" value="Unassembled WGS sequence"/>
</dbReference>
<feature type="transmembrane region" description="Helical" evidence="1">
    <location>
        <begin position="197"/>
        <end position="222"/>
    </location>
</feature>
<proteinExistence type="predicted"/>
<comment type="caution">
    <text evidence="2">The sequence shown here is derived from an EMBL/GenBank/DDBJ whole genome shotgun (WGS) entry which is preliminary data.</text>
</comment>
<dbReference type="EMBL" id="AZFB01000007">
    <property type="protein sequence ID" value="KRL62792.1"/>
    <property type="molecule type" value="Genomic_DNA"/>
</dbReference>
<dbReference type="STRING" id="1122152.GCA_000425905_01250"/>
<keyword evidence="1" id="KW-0812">Transmembrane</keyword>
<feature type="transmembrane region" description="Helical" evidence="1">
    <location>
        <begin position="143"/>
        <end position="160"/>
    </location>
</feature>
<organism evidence="2 3">
    <name type="scientific">Lactobacillus psittaci DSM 15354</name>
    <dbReference type="NCBI Taxonomy" id="1122152"/>
    <lineage>
        <taxon>Bacteria</taxon>
        <taxon>Bacillati</taxon>
        <taxon>Bacillota</taxon>
        <taxon>Bacilli</taxon>
        <taxon>Lactobacillales</taxon>
        <taxon>Lactobacillaceae</taxon>
        <taxon>Lactobacillus</taxon>
    </lineage>
</organism>
<dbReference type="eggNOG" id="COG5438">
    <property type="taxonomic scope" value="Bacteria"/>
</dbReference>
<keyword evidence="1" id="KW-0472">Membrane</keyword>
<dbReference type="AlphaFoldDB" id="A0A0R1S9D9"/>
<evidence type="ECO:0000256" key="1">
    <source>
        <dbReference type="SAM" id="Phobius"/>
    </source>
</evidence>
<dbReference type="InterPro" id="IPR012507">
    <property type="entry name" value="YibE_F"/>
</dbReference>
<feature type="transmembrane region" description="Helical" evidence="1">
    <location>
        <begin position="172"/>
        <end position="190"/>
    </location>
</feature>
<keyword evidence="1" id="KW-1133">Transmembrane helix</keyword>
<dbReference type="RefSeq" id="WP_027825199.1">
    <property type="nucleotide sequence ID" value="NZ_AUEI01000010.1"/>
</dbReference>
<dbReference type="PANTHER" id="PTHR41771">
    <property type="entry name" value="MEMBRANE PROTEIN-RELATED"/>
    <property type="match status" value="1"/>
</dbReference>
<feature type="transmembrane region" description="Helical" evidence="1">
    <location>
        <begin position="121"/>
        <end position="138"/>
    </location>
</feature>
<dbReference type="OrthoDB" id="5753718at2"/>
<protein>
    <submittedName>
        <fullName evidence="2">Multitransmembrane protein</fullName>
    </submittedName>
</protein>
<accession>A0A0R1S9D9</accession>
<dbReference type="Pfam" id="PF07907">
    <property type="entry name" value="YibE_F"/>
    <property type="match status" value="1"/>
</dbReference>
<feature type="transmembrane region" description="Helical" evidence="1">
    <location>
        <begin position="12"/>
        <end position="29"/>
    </location>
</feature>
<keyword evidence="3" id="KW-1185">Reference proteome</keyword>
<feature type="transmembrane region" description="Helical" evidence="1">
    <location>
        <begin position="337"/>
        <end position="359"/>
    </location>
</feature>
<dbReference type="PANTHER" id="PTHR41771:SF1">
    <property type="entry name" value="MEMBRANE PROTEIN"/>
    <property type="match status" value="1"/>
</dbReference>